<feature type="region of interest" description="Disordered" evidence="1">
    <location>
        <begin position="826"/>
        <end position="849"/>
    </location>
</feature>
<evidence type="ECO:0008006" key="5">
    <source>
        <dbReference type="Google" id="ProtNLM"/>
    </source>
</evidence>
<evidence type="ECO:0000313" key="4">
    <source>
        <dbReference type="Proteomes" id="UP001239462"/>
    </source>
</evidence>
<comment type="caution">
    <text evidence="3">The sequence shown here is derived from an EMBL/GenBank/DDBJ whole genome shotgun (WGS) entry which is preliminary data.</text>
</comment>
<feature type="region of interest" description="Disordered" evidence="1">
    <location>
        <begin position="966"/>
        <end position="986"/>
    </location>
</feature>
<keyword evidence="4" id="KW-1185">Reference proteome</keyword>
<reference evidence="3 4" key="1">
    <citation type="submission" date="2023-06" db="EMBL/GenBank/DDBJ databases">
        <title>Roseiconus lacunae JC819 isolated from Gulf of Mannar region, Tamil Nadu.</title>
        <authorList>
            <person name="Pk S."/>
            <person name="Ch S."/>
            <person name="Ch V.R."/>
        </authorList>
    </citation>
    <scope>NUCLEOTIDE SEQUENCE [LARGE SCALE GENOMIC DNA]</scope>
    <source>
        <strain evidence="3 4">JC819</strain>
    </source>
</reference>
<dbReference type="Proteomes" id="UP001239462">
    <property type="component" value="Unassembled WGS sequence"/>
</dbReference>
<sequence>MHLELPAVLTDKLRRYRNQTLRQSLRRSWFHSLASISVSMLVLVAMDRVVALPPLLRGIFWVTCAVTLVLGTVRLIRAVMRLRSPIHIARSISQRDTLFGDHLQGAIELADSASEQRRSMRLCSAALQQVADEAAKRDLTRLLPRQSLSISRRLLFASAAVLIVFTLFFPHVVTNSMHRVIAPFAAIKRQTLVQLSHLDPNIVVPRGEAIRWVATSAPESRWQPDSASLRLGSLGTINSDRSADGYSFEFPPLNAPIDATLRIGDATATLHLIPKERPQVNSINATIELPSYLQVSQPKLATEPSGNVIEALEGAALTLQVNTSTDLSDATVDGRQINAAGTSFTVSLGGDATSVMLDWQDQDGLTADRPITIEIERTVDQPPTLIVDETNIPARVLNQQQLRFRLTAEDDYAVRRVGIQWSREDETGERIVGPGPDGKNTTAFFNPTAYGVEEGDVLIRFWVEDDLPERPRIYTDAYALTVLSAEDHAVWIGDSLARWRQSAIEVRDRELQLLSINQELMTVPESDRDVEWRRRLATQAAAEAENSRRLKRIVEDGKAILSQAAANDQIPSGQLEGLAQSIGALTDLAEGRMPRVAKLLNDAAQEESKFGAMANLETTQGELPDQEQTSSDQDPDGETPASPERLGLADTTVIDTSTSGRKTDDEEKSPGSNKKKLAEAVEDQAELVAKFDAIADQLKELLGQMDGSTLVKRMKAISRIQDRVAGRLAKTIGDRFGRSQPAQPTDFQASIDDTEETISRLQRVMDDLQAFLKRREIRSFKVVFEEMRNDGVLDQLRLLKRNLPSSPGASIAAAEFWSDNFDRLADDLIEPPTNDDEQEPDNGKPKKSLDPEVVLEVLRILKSEVDLRELTRQAEQGRKAMKPDDYASEAIQLSESQDGIRDRLDQVIDRLQTDRDSAIQFAAEAEVLSSARAAMVDAAETLVQPDTGPAVIAAQTEAIELLLRSRKVDPSTGGGSNSASSAGGDTDQAALKLVGDALNELAEIRSGEVRTSTGAASFEVPERMRADLDRYFFRLEQRLRGTAK</sequence>
<accession>A0ABT7PIV1</accession>
<keyword evidence="2" id="KW-0812">Transmembrane</keyword>
<proteinExistence type="predicted"/>
<protein>
    <recommendedName>
        <fullName evidence="5">DUF4175 family protein</fullName>
    </recommendedName>
</protein>
<feature type="compositionally biased region" description="Low complexity" evidence="1">
    <location>
        <begin position="977"/>
        <end position="986"/>
    </location>
</feature>
<feature type="transmembrane region" description="Helical" evidence="2">
    <location>
        <begin position="154"/>
        <end position="173"/>
    </location>
</feature>
<dbReference type="EMBL" id="JASZZN010000008">
    <property type="protein sequence ID" value="MDM4016423.1"/>
    <property type="molecule type" value="Genomic_DNA"/>
</dbReference>
<feature type="compositionally biased region" description="Acidic residues" evidence="1">
    <location>
        <begin position="827"/>
        <end position="840"/>
    </location>
</feature>
<evidence type="ECO:0000256" key="2">
    <source>
        <dbReference type="SAM" id="Phobius"/>
    </source>
</evidence>
<keyword evidence="2" id="KW-0472">Membrane</keyword>
<feature type="region of interest" description="Disordered" evidence="1">
    <location>
        <begin position="620"/>
        <end position="678"/>
    </location>
</feature>
<dbReference type="RefSeq" id="WP_289164059.1">
    <property type="nucleotide sequence ID" value="NZ_JASZZN010000008.1"/>
</dbReference>
<name>A0ABT7PIV1_9BACT</name>
<feature type="transmembrane region" description="Helical" evidence="2">
    <location>
        <begin position="58"/>
        <end position="76"/>
    </location>
</feature>
<feature type="compositionally biased region" description="Polar residues" evidence="1">
    <location>
        <begin position="620"/>
        <end position="632"/>
    </location>
</feature>
<organism evidence="3 4">
    <name type="scientific">Roseiconus lacunae</name>
    <dbReference type="NCBI Taxonomy" id="2605694"/>
    <lineage>
        <taxon>Bacteria</taxon>
        <taxon>Pseudomonadati</taxon>
        <taxon>Planctomycetota</taxon>
        <taxon>Planctomycetia</taxon>
        <taxon>Pirellulales</taxon>
        <taxon>Pirellulaceae</taxon>
        <taxon>Roseiconus</taxon>
    </lineage>
</organism>
<feature type="transmembrane region" description="Helical" evidence="2">
    <location>
        <begin position="29"/>
        <end position="46"/>
    </location>
</feature>
<keyword evidence="2" id="KW-1133">Transmembrane helix</keyword>
<evidence type="ECO:0000313" key="3">
    <source>
        <dbReference type="EMBL" id="MDM4016423.1"/>
    </source>
</evidence>
<gene>
    <name evidence="3" type="ORF">QTN89_13345</name>
</gene>
<evidence type="ECO:0000256" key="1">
    <source>
        <dbReference type="SAM" id="MobiDB-lite"/>
    </source>
</evidence>